<feature type="region of interest" description="Disordered" evidence="1">
    <location>
        <begin position="92"/>
        <end position="133"/>
    </location>
</feature>
<dbReference type="PANTHER" id="PTHR31398">
    <property type="entry name" value="MEIOTIC NUCLEAR DIVISION PROTEIN 1 HOMOLOG"/>
    <property type="match status" value="1"/>
</dbReference>
<evidence type="ECO:0000313" key="3">
    <source>
        <dbReference type="EMBL" id="CAI2386294.1"/>
    </source>
</evidence>
<evidence type="ECO:0000256" key="1">
    <source>
        <dbReference type="SAM" id="MobiDB-lite"/>
    </source>
</evidence>
<organism evidence="3 4">
    <name type="scientific">Euplotes crassus</name>
    <dbReference type="NCBI Taxonomy" id="5936"/>
    <lineage>
        <taxon>Eukaryota</taxon>
        <taxon>Sar</taxon>
        <taxon>Alveolata</taxon>
        <taxon>Ciliophora</taxon>
        <taxon>Intramacronucleata</taxon>
        <taxon>Spirotrichea</taxon>
        <taxon>Hypotrichia</taxon>
        <taxon>Euplotida</taxon>
        <taxon>Euplotidae</taxon>
        <taxon>Moneuplotes</taxon>
    </lineage>
</organism>
<feature type="region of interest" description="Disordered" evidence="1">
    <location>
        <begin position="306"/>
        <end position="326"/>
    </location>
</feature>
<dbReference type="PANTHER" id="PTHR31398:SF0">
    <property type="entry name" value="MEIOTIC NUCLEAR DIVISION PROTEIN 1 HOMOLOG"/>
    <property type="match status" value="1"/>
</dbReference>
<keyword evidence="2" id="KW-0812">Transmembrane</keyword>
<protein>
    <submittedName>
        <fullName evidence="3">Uncharacterized protein</fullName>
    </submittedName>
</protein>
<sequence>MDFSYPLNSDDPVLVKYTIFQDPIVDSYERRVYSFLDFTGQLGGFFEILVISGGLLVNYFSTKLYNYSLFNQLYCADNNYCSLHKSEIQIQPKPSKPVHKNFQREQNEVVKSQESSVSNGSNNQNDPLDKSDTKTKLIDQIRAKLLATRTFSFSFRDYLKSCLPFVKNRPKSKYQELNHRLNRECDLPEVIGALRQLKTLVKMLVNDHQRLLMSFDPRGRLGQSQAKQSSTSDTLCNHQFWIEADFPSKHEPNIESYHSRVDALVEKLKEVAPDELKRDSHAILGISCRESRMESRIESQVEFAEEPHSKCSNPAIASNNTKDKSLSKIGLIEEEKENKDWKEYPVKNFNDI</sequence>
<feature type="compositionally biased region" description="Polar residues" evidence="1">
    <location>
        <begin position="109"/>
        <end position="126"/>
    </location>
</feature>
<evidence type="ECO:0000256" key="2">
    <source>
        <dbReference type="SAM" id="Phobius"/>
    </source>
</evidence>
<evidence type="ECO:0000313" key="4">
    <source>
        <dbReference type="Proteomes" id="UP001295684"/>
    </source>
</evidence>
<dbReference type="AlphaFoldDB" id="A0AAD1Y884"/>
<feature type="transmembrane region" description="Helical" evidence="2">
    <location>
        <begin position="38"/>
        <end position="60"/>
    </location>
</feature>
<keyword evidence="2" id="KW-1133">Transmembrane helix</keyword>
<dbReference type="GO" id="GO:0005634">
    <property type="term" value="C:nucleus"/>
    <property type="evidence" value="ECO:0007669"/>
    <property type="project" value="TreeGrafter"/>
</dbReference>
<dbReference type="Proteomes" id="UP001295684">
    <property type="component" value="Unassembled WGS sequence"/>
</dbReference>
<dbReference type="GO" id="GO:0007131">
    <property type="term" value="P:reciprocal meiotic recombination"/>
    <property type="evidence" value="ECO:0007669"/>
    <property type="project" value="TreeGrafter"/>
</dbReference>
<accession>A0AAD1Y884</accession>
<proteinExistence type="predicted"/>
<keyword evidence="4" id="KW-1185">Reference proteome</keyword>
<dbReference type="EMBL" id="CAMPGE010028792">
    <property type="protein sequence ID" value="CAI2386294.1"/>
    <property type="molecule type" value="Genomic_DNA"/>
</dbReference>
<feature type="compositionally biased region" description="Polar residues" evidence="1">
    <location>
        <begin position="310"/>
        <end position="320"/>
    </location>
</feature>
<keyword evidence="2" id="KW-0472">Membrane</keyword>
<gene>
    <name evidence="3" type="ORF">ECRASSUSDP1_LOCUS27904</name>
</gene>
<reference evidence="3" key="1">
    <citation type="submission" date="2023-07" db="EMBL/GenBank/DDBJ databases">
        <authorList>
            <consortium name="AG Swart"/>
            <person name="Singh M."/>
            <person name="Singh A."/>
            <person name="Seah K."/>
            <person name="Emmerich C."/>
        </authorList>
    </citation>
    <scope>NUCLEOTIDE SEQUENCE</scope>
    <source>
        <strain evidence="3">DP1</strain>
    </source>
</reference>
<comment type="caution">
    <text evidence="3">The sequence shown here is derived from an EMBL/GenBank/DDBJ whole genome shotgun (WGS) entry which is preliminary data.</text>
</comment>
<name>A0AAD1Y884_EUPCR</name>